<name>A0AAD6X4B7_9AGAR</name>
<gene>
    <name evidence="2" type="ORF">C8F04DRAFT_1181729</name>
</gene>
<proteinExistence type="predicted"/>
<keyword evidence="3" id="KW-1185">Reference proteome</keyword>
<reference evidence="2" key="1">
    <citation type="submission" date="2023-03" db="EMBL/GenBank/DDBJ databases">
        <title>Massive genome expansion in bonnet fungi (Mycena s.s.) driven by repeated elements and novel gene families across ecological guilds.</title>
        <authorList>
            <consortium name="Lawrence Berkeley National Laboratory"/>
            <person name="Harder C.B."/>
            <person name="Miyauchi S."/>
            <person name="Viragh M."/>
            <person name="Kuo A."/>
            <person name="Thoen E."/>
            <person name="Andreopoulos B."/>
            <person name="Lu D."/>
            <person name="Skrede I."/>
            <person name="Drula E."/>
            <person name="Henrissat B."/>
            <person name="Morin E."/>
            <person name="Kohler A."/>
            <person name="Barry K."/>
            <person name="LaButti K."/>
            <person name="Morin E."/>
            <person name="Salamov A."/>
            <person name="Lipzen A."/>
            <person name="Mereny Z."/>
            <person name="Hegedus B."/>
            <person name="Baldrian P."/>
            <person name="Stursova M."/>
            <person name="Weitz H."/>
            <person name="Taylor A."/>
            <person name="Grigoriev I.V."/>
            <person name="Nagy L.G."/>
            <person name="Martin F."/>
            <person name="Kauserud H."/>
        </authorList>
    </citation>
    <scope>NUCLEOTIDE SEQUENCE</scope>
    <source>
        <strain evidence="2">CBHHK200</strain>
    </source>
</reference>
<dbReference type="Proteomes" id="UP001218188">
    <property type="component" value="Unassembled WGS sequence"/>
</dbReference>
<organism evidence="2 3">
    <name type="scientific">Mycena alexandri</name>
    <dbReference type="NCBI Taxonomy" id="1745969"/>
    <lineage>
        <taxon>Eukaryota</taxon>
        <taxon>Fungi</taxon>
        <taxon>Dikarya</taxon>
        <taxon>Basidiomycota</taxon>
        <taxon>Agaricomycotina</taxon>
        <taxon>Agaricomycetes</taxon>
        <taxon>Agaricomycetidae</taxon>
        <taxon>Agaricales</taxon>
        <taxon>Marasmiineae</taxon>
        <taxon>Mycenaceae</taxon>
        <taxon>Mycena</taxon>
    </lineage>
</organism>
<feature type="region of interest" description="Disordered" evidence="1">
    <location>
        <begin position="214"/>
        <end position="239"/>
    </location>
</feature>
<comment type="caution">
    <text evidence="2">The sequence shown here is derived from an EMBL/GenBank/DDBJ whole genome shotgun (WGS) entry which is preliminary data.</text>
</comment>
<feature type="compositionally biased region" description="Low complexity" evidence="1">
    <location>
        <begin position="225"/>
        <end position="239"/>
    </location>
</feature>
<feature type="compositionally biased region" description="Basic and acidic residues" evidence="1">
    <location>
        <begin position="106"/>
        <end position="121"/>
    </location>
</feature>
<evidence type="ECO:0000313" key="2">
    <source>
        <dbReference type="EMBL" id="KAJ7036202.1"/>
    </source>
</evidence>
<evidence type="ECO:0000313" key="3">
    <source>
        <dbReference type="Proteomes" id="UP001218188"/>
    </source>
</evidence>
<accession>A0AAD6X4B7</accession>
<feature type="region of interest" description="Disordered" evidence="1">
    <location>
        <begin position="81"/>
        <end position="121"/>
    </location>
</feature>
<evidence type="ECO:0000256" key="1">
    <source>
        <dbReference type="SAM" id="MobiDB-lite"/>
    </source>
</evidence>
<dbReference type="EMBL" id="JARJCM010000045">
    <property type="protein sequence ID" value="KAJ7036202.1"/>
    <property type="molecule type" value="Genomic_DNA"/>
</dbReference>
<dbReference type="AlphaFoldDB" id="A0AAD6X4B7"/>
<protein>
    <submittedName>
        <fullName evidence="2">Uncharacterized protein</fullName>
    </submittedName>
</protein>
<sequence>MTCYIPRPVPTSRQPQRPEIYKIIEEFPFFPFFHNLYSTHANVNPTVVITGVGPSGRKIAHLQPPRPNHLIDPSLLNLQATPLKSRGDTPSPWSPSPVKTPIYRSPLKENRSPNTEVKPKIKKDTPLSEAILRVRNNVKMIPAKGSLEDTLVSMHEHTMKQAVKRAALQDDIAQRHLMLDEKAQLIEMQQMGNYTKDEFLAQLKQIEARYAVATKPSPAKCPRLSGSSNAGSSSDIEFV</sequence>